<dbReference type="OrthoDB" id="1435559at2"/>
<comment type="caution">
    <text evidence="2">The sequence shown here is derived from an EMBL/GenBank/DDBJ whole genome shotgun (WGS) entry which is preliminary data.</text>
</comment>
<keyword evidence="3" id="KW-1185">Reference proteome</keyword>
<sequence length="157" mass="17944">MKYLKLNALLLIFVLLGCQKEKAEVFNKEETITEIKSMFDNYHEAIKQNGLPAEFDYLDDSDDFFWVPPGYKSVIKYDSIKSILIQNNKSIQSISFEFETLEIFPLSPEIANYSGIVKGKMIDTANATSNFKIIESGTLIKRTDGWKLLNGQSRNLD</sequence>
<accession>A0A2K1E0I6</accession>
<organism evidence="2 3">
    <name type="scientific">Hanstruepera neustonica</name>
    <dbReference type="NCBI Taxonomy" id="1445657"/>
    <lineage>
        <taxon>Bacteria</taxon>
        <taxon>Pseudomonadati</taxon>
        <taxon>Bacteroidota</taxon>
        <taxon>Flavobacteriia</taxon>
        <taxon>Flavobacteriales</taxon>
        <taxon>Flavobacteriaceae</taxon>
        <taxon>Hanstruepera</taxon>
    </lineage>
</organism>
<dbReference type="RefSeq" id="WP_103051486.1">
    <property type="nucleotide sequence ID" value="NZ_POWF01000002.1"/>
</dbReference>
<proteinExistence type="predicted"/>
<protein>
    <submittedName>
        <fullName evidence="2">Uncharacterized protein</fullName>
    </submittedName>
</protein>
<evidence type="ECO:0000313" key="2">
    <source>
        <dbReference type="EMBL" id="PNQ73789.1"/>
    </source>
</evidence>
<gene>
    <name evidence="2" type="ORF">C1T31_05500</name>
</gene>
<dbReference type="InterPro" id="IPR032710">
    <property type="entry name" value="NTF2-like_dom_sf"/>
</dbReference>
<name>A0A2K1E0I6_9FLAO</name>
<reference evidence="2 3" key="1">
    <citation type="submission" date="2018-01" db="EMBL/GenBank/DDBJ databases">
        <title>The draft genome of Hanstruepera neustonica JCM19743.</title>
        <authorList>
            <person name="He R.-H."/>
            <person name="Du Z.-J."/>
        </authorList>
    </citation>
    <scope>NUCLEOTIDE SEQUENCE [LARGE SCALE GENOMIC DNA]</scope>
    <source>
        <strain evidence="2 3">JCM19743</strain>
    </source>
</reference>
<feature type="chain" id="PRO_5014466666" evidence="1">
    <location>
        <begin position="24"/>
        <end position="157"/>
    </location>
</feature>
<dbReference type="EMBL" id="POWF01000002">
    <property type="protein sequence ID" value="PNQ73789.1"/>
    <property type="molecule type" value="Genomic_DNA"/>
</dbReference>
<dbReference type="SUPFAM" id="SSF54427">
    <property type="entry name" value="NTF2-like"/>
    <property type="match status" value="1"/>
</dbReference>
<dbReference type="AlphaFoldDB" id="A0A2K1E0I6"/>
<evidence type="ECO:0000256" key="1">
    <source>
        <dbReference type="SAM" id="SignalP"/>
    </source>
</evidence>
<feature type="signal peptide" evidence="1">
    <location>
        <begin position="1"/>
        <end position="23"/>
    </location>
</feature>
<keyword evidence="1" id="KW-0732">Signal</keyword>
<evidence type="ECO:0000313" key="3">
    <source>
        <dbReference type="Proteomes" id="UP000236641"/>
    </source>
</evidence>
<dbReference type="PROSITE" id="PS51257">
    <property type="entry name" value="PROKAR_LIPOPROTEIN"/>
    <property type="match status" value="1"/>
</dbReference>
<dbReference type="Proteomes" id="UP000236641">
    <property type="component" value="Unassembled WGS sequence"/>
</dbReference>